<feature type="compositionally biased region" description="Basic and acidic residues" evidence="1">
    <location>
        <begin position="521"/>
        <end position="540"/>
    </location>
</feature>
<feature type="compositionally biased region" description="Basic and acidic residues" evidence="1">
    <location>
        <begin position="433"/>
        <end position="450"/>
    </location>
</feature>
<feature type="compositionally biased region" description="Basic and acidic residues" evidence="1">
    <location>
        <begin position="84"/>
        <end position="100"/>
    </location>
</feature>
<sequence>MTTTLQPLSARPDENLPIVVRTDGPEKARPGTGPVSGSDLEVDVRRRPEDGSAPQHPISSMQDAFAESLFEATHAGHIPKPKLRSGEAKARREELLDQEKSAPPPVAAWRYRPGQVNHELRRLMAQISFGVYLLLNGMANSQVLVVSILQGHIDEVDEYLETTLEDIGLATKDLRDRISHLKLPMDNMVVFEQMLEDPKFRMQILNGNEKIGHIVARTQIALQQTVQDLAEGVSATREFSIYLAEQENGMWRRDRPDVIDIFDAMKGNTDGWFNAFIDLQAKASTLNSMIVQLNSMVAEMDRKAAEVSRRTQDFATEPEPSPRSSPVSSPRHSPRNSDASASTITPASPVLKIPSAPPRLSLRLSTISAMEADTTFFEIRTARQSIIQLRTEPLKPEPPTVEPPMLEEPEEEAAEQAVSVQVTVEEPEPEPEQETREGCKAKKAEEEVRVEMPQSPPPPARNPRRISVRPPPVVVPPSKEENDEDDSLYILQPRTYTPVPPSPLPSPRVHDYPPRVTTEQSKPRVESIKPVRIESVKPVRVETLSTTTKAPTQQGEPQSPRLEQRQLRTQSSRPKLVAIGARGESRASRVESRPEVPRVPEPRAPESPRISEPPRISESPRMAEAPRIQEAPRAPEVRRAPEAPQVPDARRVPDSDLEVLPKQRTSLRQRVSLKTTPPESIQIPPPNAPELHRPIYNQSPRVYQAPDSAYGSDMERPPVNSMVSIECSLAEFPTPPPRPIMVPSPHSDQQFFRPVQASPHSPLQQRPHTSGTMSARAPHNQPPPRNIPSAMGMSMLSNVTTMSHQSTSSQTLKKKRSAFGWLKKAFSLDEEERAAFEQKRREQQRNLYYDERSPKFLDGKRVQPRQQAPSYYAESYRS</sequence>
<protein>
    <submittedName>
        <fullName evidence="2">Uncharacterized protein</fullName>
    </submittedName>
</protein>
<feature type="region of interest" description="Disordered" evidence="1">
    <location>
        <begin position="76"/>
        <end position="101"/>
    </location>
</feature>
<keyword evidence="3" id="KW-1185">Reference proteome</keyword>
<evidence type="ECO:0000256" key="1">
    <source>
        <dbReference type="SAM" id="MobiDB-lite"/>
    </source>
</evidence>
<feature type="compositionally biased region" description="Polar residues" evidence="1">
    <location>
        <begin position="758"/>
        <end position="773"/>
    </location>
</feature>
<dbReference type="EMBL" id="JAULSU010000001">
    <property type="protein sequence ID" value="KAK0633052.1"/>
    <property type="molecule type" value="Genomic_DNA"/>
</dbReference>
<feature type="region of interest" description="Disordered" evidence="1">
    <location>
        <begin position="390"/>
        <end position="694"/>
    </location>
</feature>
<dbReference type="AlphaFoldDB" id="A0AA40CC69"/>
<evidence type="ECO:0000313" key="2">
    <source>
        <dbReference type="EMBL" id="KAK0633052.1"/>
    </source>
</evidence>
<comment type="caution">
    <text evidence="2">The sequence shown here is derived from an EMBL/GenBank/DDBJ whole genome shotgun (WGS) entry which is preliminary data.</text>
</comment>
<evidence type="ECO:0000313" key="3">
    <source>
        <dbReference type="Proteomes" id="UP001175000"/>
    </source>
</evidence>
<feature type="compositionally biased region" description="Polar residues" evidence="1">
    <location>
        <begin position="663"/>
        <end position="679"/>
    </location>
</feature>
<feature type="region of interest" description="Disordered" evidence="1">
    <location>
        <begin position="736"/>
        <end position="814"/>
    </location>
</feature>
<feature type="region of interest" description="Disordered" evidence="1">
    <location>
        <begin position="837"/>
        <end position="878"/>
    </location>
</feature>
<feature type="region of interest" description="Disordered" evidence="1">
    <location>
        <begin position="304"/>
        <end position="356"/>
    </location>
</feature>
<proteinExistence type="predicted"/>
<feature type="compositionally biased region" description="Low complexity" evidence="1">
    <location>
        <begin position="415"/>
        <end position="424"/>
    </location>
</feature>
<organism evidence="2 3">
    <name type="scientific">Immersiella caudata</name>
    <dbReference type="NCBI Taxonomy" id="314043"/>
    <lineage>
        <taxon>Eukaryota</taxon>
        <taxon>Fungi</taxon>
        <taxon>Dikarya</taxon>
        <taxon>Ascomycota</taxon>
        <taxon>Pezizomycotina</taxon>
        <taxon>Sordariomycetes</taxon>
        <taxon>Sordariomycetidae</taxon>
        <taxon>Sordariales</taxon>
        <taxon>Lasiosphaeriaceae</taxon>
        <taxon>Immersiella</taxon>
    </lineage>
</organism>
<feature type="compositionally biased region" description="Low complexity" evidence="1">
    <location>
        <begin position="800"/>
        <end position="811"/>
    </location>
</feature>
<feature type="compositionally biased region" description="Basic and acidic residues" evidence="1">
    <location>
        <begin position="583"/>
        <end position="606"/>
    </location>
</feature>
<feature type="compositionally biased region" description="Polar residues" evidence="1">
    <location>
        <begin position="543"/>
        <end position="557"/>
    </location>
</feature>
<feature type="compositionally biased region" description="Acidic residues" evidence="1">
    <location>
        <begin position="405"/>
        <end position="414"/>
    </location>
</feature>
<dbReference type="Proteomes" id="UP001175000">
    <property type="component" value="Unassembled WGS sequence"/>
</dbReference>
<reference evidence="2" key="1">
    <citation type="submission" date="2023-06" db="EMBL/GenBank/DDBJ databases">
        <title>Genome-scale phylogeny and comparative genomics of the fungal order Sordariales.</title>
        <authorList>
            <consortium name="Lawrence Berkeley National Laboratory"/>
            <person name="Hensen N."/>
            <person name="Bonometti L."/>
            <person name="Westerberg I."/>
            <person name="Brannstrom I.O."/>
            <person name="Guillou S."/>
            <person name="Cros-Aarteil S."/>
            <person name="Calhoun S."/>
            <person name="Haridas S."/>
            <person name="Kuo A."/>
            <person name="Mondo S."/>
            <person name="Pangilinan J."/>
            <person name="Riley R."/>
            <person name="Labutti K."/>
            <person name="Andreopoulos B."/>
            <person name="Lipzen A."/>
            <person name="Chen C."/>
            <person name="Yanf M."/>
            <person name="Daum C."/>
            <person name="Ng V."/>
            <person name="Clum A."/>
            <person name="Steindorff A."/>
            <person name="Ohm R."/>
            <person name="Martin F."/>
            <person name="Silar P."/>
            <person name="Natvig D."/>
            <person name="Lalanne C."/>
            <person name="Gautier V."/>
            <person name="Ament-Velasquez S.L."/>
            <person name="Kruys A."/>
            <person name="Hutchinson M.I."/>
            <person name="Powell A.J."/>
            <person name="Barry K."/>
            <person name="Miller A.N."/>
            <person name="Grigoriev I.V."/>
            <person name="Debuchy R."/>
            <person name="Gladieux P."/>
            <person name="Thoren M.H."/>
            <person name="Johannesson H."/>
        </authorList>
    </citation>
    <scope>NUCLEOTIDE SEQUENCE</scope>
    <source>
        <strain evidence="2">CBS 606.72</strain>
    </source>
</reference>
<feature type="compositionally biased region" description="Low complexity" evidence="1">
    <location>
        <begin position="322"/>
        <end position="331"/>
    </location>
</feature>
<name>A0AA40CC69_9PEZI</name>
<gene>
    <name evidence="2" type="ORF">B0T14DRAFT_560680</name>
</gene>
<feature type="region of interest" description="Disordered" evidence="1">
    <location>
        <begin position="1"/>
        <end position="59"/>
    </location>
</feature>
<feature type="compositionally biased region" description="Basic and acidic residues" evidence="1">
    <location>
        <begin position="837"/>
        <end position="861"/>
    </location>
</feature>
<accession>A0AA40CC69</accession>